<keyword evidence="2" id="KW-1185">Reference proteome</keyword>
<evidence type="ECO:0000313" key="2">
    <source>
        <dbReference type="Proteomes" id="UP000241818"/>
    </source>
</evidence>
<proteinExistence type="predicted"/>
<evidence type="ECO:0000313" key="1">
    <source>
        <dbReference type="EMBL" id="PSS22992.1"/>
    </source>
</evidence>
<dbReference type="RefSeq" id="XP_024723038.1">
    <property type="nucleotide sequence ID" value="XM_024864458.1"/>
</dbReference>
<accession>A0A2T3B828</accession>
<protein>
    <submittedName>
        <fullName evidence="1">Uncharacterized protein</fullName>
    </submittedName>
</protein>
<gene>
    <name evidence="1" type="ORF">M430DRAFT_211852</name>
</gene>
<organism evidence="1 2">
    <name type="scientific">Amorphotheca resinae ATCC 22711</name>
    <dbReference type="NCBI Taxonomy" id="857342"/>
    <lineage>
        <taxon>Eukaryota</taxon>
        <taxon>Fungi</taxon>
        <taxon>Dikarya</taxon>
        <taxon>Ascomycota</taxon>
        <taxon>Pezizomycotina</taxon>
        <taxon>Leotiomycetes</taxon>
        <taxon>Helotiales</taxon>
        <taxon>Amorphothecaceae</taxon>
        <taxon>Amorphotheca</taxon>
    </lineage>
</organism>
<sequence>MLTLPHLPRPSLPFSPFLSLCPSPWKLTAPDPYNFTHRVHHNRSPHPLLSCPALRPTRQSICPRAHLLSLWKLDAPRALRLSHSIPPGSWWSCGSRFRWGNDGASPCDSEPCGGDCGLWVLGPGS</sequence>
<dbReference type="InParanoid" id="A0A2T3B828"/>
<reference evidence="1 2" key="1">
    <citation type="journal article" date="2018" name="New Phytol.">
        <title>Comparative genomics and transcriptomics depict ericoid mycorrhizal fungi as versatile saprotrophs and plant mutualists.</title>
        <authorList>
            <person name="Martino E."/>
            <person name="Morin E."/>
            <person name="Grelet G.A."/>
            <person name="Kuo A."/>
            <person name="Kohler A."/>
            <person name="Daghino S."/>
            <person name="Barry K.W."/>
            <person name="Cichocki N."/>
            <person name="Clum A."/>
            <person name="Dockter R.B."/>
            <person name="Hainaut M."/>
            <person name="Kuo R.C."/>
            <person name="LaButti K."/>
            <person name="Lindahl B.D."/>
            <person name="Lindquist E.A."/>
            <person name="Lipzen A."/>
            <person name="Khouja H.R."/>
            <person name="Magnuson J."/>
            <person name="Murat C."/>
            <person name="Ohm R.A."/>
            <person name="Singer S.W."/>
            <person name="Spatafora J.W."/>
            <person name="Wang M."/>
            <person name="Veneault-Fourrey C."/>
            <person name="Henrissat B."/>
            <person name="Grigoriev I.V."/>
            <person name="Martin F.M."/>
            <person name="Perotto S."/>
        </authorList>
    </citation>
    <scope>NUCLEOTIDE SEQUENCE [LARGE SCALE GENOMIC DNA]</scope>
    <source>
        <strain evidence="1 2">ATCC 22711</strain>
    </source>
</reference>
<dbReference type="Proteomes" id="UP000241818">
    <property type="component" value="Unassembled WGS sequence"/>
</dbReference>
<dbReference type="AlphaFoldDB" id="A0A2T3B828"/>
<dbReference type="GeneID" id="36572539"/>
<dbReference type="EMBL" id="KZ679008">
    <property type="protein sequence ID" value="PSS22992.1"/>
    <property type="molecule type" value="Genomic_DNA"/>
</dbReference>
<name>A0A2T3B828_AMORE</name>